<keyword evidence="2 5" id="KW-0812">Transmembrane</keyword>
<dbReference type="VEuPathDB" id="TriTrypDB:TEOVI_000076000"/>
<evidence type="ECO:0000256" key="3">
    <source>
        <dbReference type="ARBA" id="ARBA00022989"/>
    </source>
</evidence>
<proteinExistence type="predicted"/>
<reference evidence="6" key="1">
    <citation type="submission" date="2016-09" db="EMBL/GenBank/DDBJ databases">
        <authorList>
            <person name="Hebert L."/>
            <person name="Moumen B."/>
        </authorList>
    </citation>
    <scope>NUCLEOTIDE SEQUENCE [LARGE SCALE GENOMIC DNA]</scope>
    <source>
        <strain evidence="6">OVI</strain>
    </source>
</reference>
<protein>
    <recommendedName>
        <fullName evidence="8">DUF423 domain-containing protein</fullName>
    </recommendedName>
</protein>
<dbReference type="PANTHER" id="PTHR43461:SF1">
    <property type="entry name" value="TRANSMEMBRANE PROTEIN 256"/>
    <property type="match status" value="1"/>
</dbReference>
<dbReference type="GO" id="GO:0016020">
    <property type="term" value="C:membrane"/>
    <property type="evidence" value="ECO:0007669"/>
    <property type="project" value="UniProtKB-SubCell"/>
</dbReference>
<accession>A0A1G4IAQ4</accession>
<dbReference type="GeneID" id="92374700"/>
<dbReference type="AlphaFoldDB" id="A0A1G4IAQ4"/>
<feature type="transmembrane region" description="Helical" evidence="5">
    <location>
        <begin position="75"/>
        <end position="97"/>
    </location>
</feature>
<dbReference type="Proteomes" id="UP000195570">
    <property type="component" value="Unassembled WGS sequence"/>
</dbReference>
<keyword evidence="7" id="KW-1185">Reference proteome</keyword>
<dbReference type="PANTHER" id="PTHR43461">
    <property type="entry name" value="TRANSMEMBRANE PROTEIN 256"/>
    <property type="match status" value="1"/>
</dbReference>
<dbReference type="InterPro" id="IPR006696">
    <property type="entry name" value="DUF423"/>
</dbReference>
<feature type="transmembrane region" description="Helical" evidence="5">
    <location>
        <begin position="9"/>
        <end position="30"/>
    </location>
</feature>
<organism evidence="6 7">
    <name type="scientific">Trypanosoma equiperdum</name>
    <dbReference type="NCBI Taxonomy" id="5694"/>
    <lineage>
        <taxon>Eukaryota</taxon>
        <taxon>Discoba</taxon>
        <taxon>Euglenozoa</taxon>
        <taxon>Kinetoplastea</taxon>
        <taxon>Metakinetoplastina</taxon>
        <taxon>Trypanosomatida</taxon>
        <taxon>Trypanosomatidae</taxon>
        <taxon>Trypanosoma</taxon>
    </lineage>
</organism>
<evidence type="ECO:0000256" key="5">
    <source>
        <dbReference type="SAM" id="Phobius"/>
    </source>
</evidence>
<gene>
    <name evidence="6" type="ORF">TEOVI_000076000</name>
</gene>
<evidence type="ECO:0000256" key="2">
    <source>
        <dbReference type="ARBA" id="ARBA00022692"/>
    </source>
</evidence>
<comment type="subcellular location">
    <subcellularLocation>
        <location evidence="1">Membrane</location>
        <topology evidence="1">Multi-pass membrane protein</topology>
    </subcellularLocation>
</comment>
<keyword evidence="4 5" id="KW-0472">Membrane</keyword>
<evidence type="ECO:0000256" key="1">
    <source>
        <dbReference type="ARBA" id="ARBA00004141"/>
    </source>
</evidence>
<evidence type="ECO:0000313" key="6">
    <source>
        <dbReference type="EMBL" id="SCU69203.1"/>
    </source>
</evidence>
<evidence type="ECO:0008006" key="8">
    <source>
        <dbReference type="Google" id="ProtNLM"/>
    </source>
</evidence>
<evidence type="ECO:0000313" key="7">
    <source>
        <dbReference type="Proteomes" id="UP000195570"/>
    </source>
</evidence>
<feature type="transmembrane region" description="Helical" evidence="5">
    <location>
        <begin position="109"/>
        <end position="128"/>
    </location>
</feature>
<evidence type="ECO:0000256" key="4">
    <source>
        <dbReference type="ARBA" id="ARBA00023136"/>
    </source>
</evidence>
<keyword evidence="3 5" id="KW-1133">Transmembrane helix</keyword>
<comment type="caution">
    <text evidence="6">The sequence shown here is derived from an EMBL/GenBank/DDBJ whole genome shotgun (WGS) entry which is preliminary data.</text>
</comment>
<sequence>MGRIGDTPMIIIGLLGFMGVAAAAIGAHWLHPNLPEKDRRAWDYAVQFNLIHTAAMMAIFAVCKSVHPEGSAAKWLNRSFVLLFAGTAIFCGTVYAICLGVPGKQVGPLAPVGAITMMLGWVSVAIAGF</sequence>
<feature type="transmembrane region" description="Helical" evidence="5">
    <location>
        <begin position="42"/>
        <end position="63"/>
    </location>
</feature>
<dbReference type="EMBL" id="CZPT02001175">
    <property type="protein sequence ID" value="SCU69203.1"/>
    <property type="molecule type" value="Genomic_DNA"/>
</dbReference>
<dbReference type="Pfam" id="PF04241">
    <property type="entry name" value="DUF423"/>
    <property type="match status" value="1"/>
</dbReference>
<dbReference type="RefSeq" id="XP_067080214.1">
    <property type="nucleotide sequence ID" value="XM_067224113.1"/>
</dbReference>
<name>A0A1G4IAQ4_TRYEQ</name>